<dbReference type="SUPFAM" id="SSF56219">
    <property type="entry name" value="DNase I-like"/>
    <property type="match status" value="1"/>
</dbReference>
<gene>
    <name evidence="1" type="ORF">HID58_000652</name>
</gene>
<proteinExistence type="predicted"/>
<evidence type="ECO:0000313" key="1">
    <source>
        <dbReference type="EMBL" id="KAH0941015.1"/>
    </source>
</evidence>
<keyword evidence="2" id="KW-1185">Reference proteome</keyword>
<dbReference type="EMBL" id="JAGKQM010000001">
    <property type="protein sequence ID" value="KAH0941015.1"/>
    <property type="molecule type" value="Genomic_DNA"/>
</dbReference>
<name>A0ABQ8EH94_BRANA</name>
<comment type="caution">
    <text evidence="1">The sequence shown here is derived from an EMBL/GenBank/DDBJ whole genome shotgun (WGS) entry which is preliminary data.</text>
</comment>
<dbReference type="Gene3D" id="3.60.10.10">
    <property type="entry name" value="Endonuclease/exonuclease/phosphatase"/>
    <property type="match status" value="1"/>
</dbReference>
<organism evidence="1 2">
    <name type="scientific">Brassica napus</name>
    <name type="common">Rape</name>
    <dbReference type="NCBI Taxonomy" id="3708"/>
    <lineage>
        <taxon>Eukaryota</taxon>
        <taxon>Viridiplantae</taxon>
        <taxon>Streptophyta</taxon>
        <taxon>Embryophyta</taxon>
        <taxon>Tracheophyta</taxon>
        <taxon>Spermatophyta</taxon>
        <taxon>Magnoliopsida</taxon>
        <taxon>eudicotyledons</taxon>
        <taxon>Gunneridae</taxon>
        <taxon>Pentapetalae</taxon>
        <taxon>rosids</taxon>
        <taxon>malvids</taxon>
        <taxon>Brassicales</taxon>
        <taxon>Brassicaceae</taxon>
        <taxon>Brassiceae</taxon>
        <taxon>Brassica</taxon>
    </lineage>
</organism>
<sequence length="105" mass="12071">WASIANYEFNPLGRIWFCWSERAVVTKLHSSAQVITCAVQIPESREQFICSAVYASNCEVERRSLWEDLRGTQAAYMHLNLPWIVIGDFNTTAPKKIPFPSCKIY</sequence>
<dbReference type="Proteomes" id="UP000824890">
    <property type="component" value="Unassembled WGS sequence"/>
</dbReference>
<evidence type="ECO:0000313" key="2">
    <source>
        <dbReference type="Proteomes" id="UP000824890"/>
    </source>
</evidence>
<reference evidence="1 2" key="1">
    <citation type="submission" date="2021-05" db="EMBL/GenBank/DDBJ databases">
        <title>Genome Assembly of Synthetic Allotetraploid Brassica napus Reveals Homoeologous Exchanges between Subgenomes.</title>
        <authorList>
            <person name="Davis J.T."/>
        </authorList>
    </citation>
    <scope>NUCLEOTIDE SEQUENCE [LARGE SCALE GENOMIC DNA]</scope>
    <source>
        <strain evidence="2">cv. Da-Ae</strain>
        <tissue evidence="1">Seedling</tissue>
    </source>
</reference>
<dbReference type="InterPro" id="IPR036691">
    <property type="entry name" value="Endo/exonu/phosph_ase_sf"/>
</dbReference>
<accession>A0ABQ8EH94</accession>
<feature type="non-terminal residue" evidence="1">
    <location>
        <position position="1"/>
    </location>
</feature>
<evidence type="ECO:0008006" key="3">
    <source>
        <dbReference type="Google" id="ProtNLM"/>
    </source>
</evidence>
<protein>
    <recommendedName>
        <fullName evidence="3">Endonuclease/exonuclease/phosphatase domain-containing protein</fullName>
    </recommendedName>
</protein>